<dbReference type="GO" id="GO:0005737">
    <property type="term" value="C:cytoplasm"/>
    <property type="evidence" value="ECO:0007669"/>
    <property type="project" value="UniProtKB-SubCell"/>
</dbReference>
<evidence type="ECO:0000256" key="8">
    <source>
        <dbReference type="ARBA" id="ARBA00022842"/>
    </source>
</evidence>
<dbReference type="GO" id="GO:0006310">
    <property type="term" value="P:DNA recombination"/>
    <property type="evidence" value="ECO:0007669"/>
    <property type="project" value="UniProtKB-UniRule"/>
</dbReference>
<organism evidence="15 16">
    <name type="scientific">Acidiferrobacter thiooxydans</name>
    <dbReference type="NCBI Taxonomy" id="163359"/>
    <lineage>
        <taxon>Bacteria</taxon>
        <taxon>Pseudomonadati</taxon>
        <taxon>Pseudomonadota</taxon>
        <taxon>Gammaproteobacteria</taxon>
        <taxon>Acidiferrobacterales</taxon>
        <taxon>Acidiferrobacteraceae</taxon>
        <taxon>Acidiferrobacter</taxon>
    </lineage>
</organism>
<gene>
    <name evidence="13" type="primary">ruvC</name>
    <name evidence="15" type="ORF">C4900_03055</name>
</gene>
<keyword evidence="11 13" id="KW-0234">DNA repair</keyword>
<evidence type="ECO:0000256" key="7">
    <source>
        <dbReference type="ARBA" id="ARBA00022801"/>
    </source>
</evidence>
<comment type="subunit">
    <text evidence="13">Homodimer which binds Holliday junction (HJ) DNA. The HJ becomes 2-fold symmetrical on binding to RuvC with unstacked arms; it has a different conformation from HJ DNA in complex with RuvA. In the full resolvosome a probable DNA-RuvA(4)-RuvB(12)-RuvC(2) complex forms which resolves the HJ.</text>
</comment>
<evidence type="ECO:0000256" key="12">
    <source>
        <dbReference type="ARBA" id="ARBA00029354"/>
    </source>
</evidence>
<keyword evidence="6 13" id="KW-0227">DNA damage</keyword>
<dbReference type="HAMAP" id="MF_00034">
    <property type="entry name" value="RuvC"/>
    <property type="match status" value="1"/>
</dbReference>
<dbReference type="STRING" id="163359.A9R16_01460"/>
<keyword evidence="4 13" id="KW-0479">Metal-binding</keyword>
<dbReference type="Gene3D" id="3.30.420.10">
    <property type="entry name" value="Ribonuclease H-like superfamily/Ribonuclease H"/>
    <property type="match status" value="1"/>
</dbReference>
<dbReference type="PROSITE" id="PS01321">
    <property type="entry name" value="RUVC"/>
    <property type="match status" value="1"/>
</dbReference>
<dbReference type="InterPro" id="IPR020563">
    <property type="entry name" value="X-over_junc_endoDNase_Mg_BS"/>
</dbReference>
<keyword evidence="9 13" id="KW-0238">DNA-binding</keyword>
<evidence type="ECO:0000256" key="2">
    <source>
        <dbReference type="ARBA" id="ARBA00022490"/>
    </source>
</evidence>
<accession>A0A1C2FZL1</accession>
<feature type="binding site" evidence="13">
    <location>
        <position position="7"/>
    </location>
    <ligand>
        <name>Mg(2+)</name>
        <dbReference type="ChEBI" id="CHEBI:18420"/>
        <label>1</label>
    </ligand>
</feature>
<comment type="function">
    <text evidence="13">The RuvA-RuvB-RuvC complex processes Holliday junction (HJ) DNA during genetic recombination and DNA repair. Endonuclease that resolves HJ intermediates. Cleaves cruciform DNA by making single-stranded nicks across the HJ at symmetrical positions within the homologous arms, yielding a 5'-phosphate and a 3'-hydroxyl group; requires a central core of homology in the junction. The consensus cleavage sequence is 5'-(A/T)TT(C/G)-3'. Cleavage occurs on the 3'-side of the TT dinucleotide at the point of strand exchange. HJ branch migration catalyzed by RuvA-RuvB allows RuvC to scan DNA until it finds its consensus sequence, where it cleaves and resolves the cruciform DNA.</text>
</comment>
<evidence type="ECO:0000256" key="1">
    <source>
        <dbReference type="ARBA" id="ARBA00009518"/>
    </source>
</evidence>
<dbReference type="EMBL" id="PSYR01000001">
    <property type="protein sequence ID" value="RCN58758.1"/>
    <property type="molecule type" value="Genomic_DNA"/>
</dbReference>
<dbReference type="GO" id="GO:0003677">
    <property type="term" value="F:DNA binding"/>
    <property type="evidence" value="ECO:0007669"/>
    <property type="project" value="UniProtKB-KW"/>
</dbReference>
<comment type="subcellular location">
    <subcellularLocation>
        <location evidence="13">Cytoplasm</location>
    </subcellularLocation>
</comment>
<comment type="similarity">
    <text evidence="1 13">Belongs to the RuvC family.</text>
</comment>
<evidence type="ECO:0000256" key="5">
    <source>
        <dbReference type="ARBA" id="ARBA00022759"/>
    </source>
</evidence>
<keyword evidence="5 13" id="KW-0255">Endonuclease</keyword>
<dbReference type="EC" id="3.1.21.10" evidence="13 14"/>
<feature type="active site" evidence="13">
    <location>
        <position position="7"/>
    </location>
</feature>
<dbReference type="GO" id="GO:0048476">
    <property type="term" value="C:Holliday junction resolvase complex"/>
    <property type="evidence" value="ECO:0007669"/>
    <property type="project" value="UniProtKB-UniRule"/>
</dbReference>
<evidence type="ECO:0000256" key="3">
    <source>
        <dbReference type="ARBA" id="ARBA00022722"/>
    </source>
</evidence>
<keyword evidence="3 13" id="KW-0540">Nuclease</keyword>
<dbReference type="SUPFAM" id="SSF53098">
    <property type="entry name" value="Ribonuclease H-like"/>
    <property type="match status" value="1"/>
</dbReference>
<keyword evidence="8 13" id="KW-0460">Magnesium</keyword>
<evidence type="ECO:0000256" key="13">
    <source>
        <dbReference type="HAMAP-Rule" id="MF_00034"/>
    </source>
</evidence>
<evidence type="ECO:0000256" key="10">
    <source>
        <dbReference type="ARBA" id="ARBA00023172"/>
    </source>
</evidence>
<evidence type="ECO:0000256" key="9">
    <source>
        <dbReference type="ARBA" id="ARBA00023125"/>
    </source>
</evidence>
<evidence type="ECO:0000256" key="11">
    <source>
        <dbReference type="ARBA" id="ARBA00023204"/>
    </source>
</evidence>
<evidence type="ECO:0000313" key="15">
    <source>
        <dbReference type="EMBL" id="RCN58758.1"/>
    </source>
</evidence>
<reference evidence="15 16" key="1">
    <citation type="submission" date="2018-02" db="EMBL/GenBank/DDBJ databases">
        <title>Insights into the biology of acidophilic members of the Acidiferrobacteraceae family derived from comparative genomic analyses.</title>
        <authorList>
            <person name="Issotta F."/>
            <person name="Thyssen C."/>
            <person name="Mena C."/>
            <person name="Moya A."/>
            <person name="Bellenberg S."/>
            <person name="Sproer C."/>
            <person name="Covarrubias P.C."/>
            <person name="Sand W."/>
            <person name="Quatrini R."/>
            <person name="Vera M."/>
        </authorList>
    </citation>
    <scope>NUCLEOTIDE SEQUENCE [LARGE SCALE GENOMIC DNA]</scope>
    <source>
        <strain evidence="16">m-1</strain>
    </source>
</reference>
<dbReference type="NCBIfam" id="TIGR00228">
    <property type="entry name" value="ruvC"/>
    <property type="match status" value="1"/>
</dbReference>
<keyword evidence="7 13" id="KW-0378">Hydrolase</keyword>
<dbReference type="InterPro" id="IPR002176">
    <property type="entry name" value="X-over_junc_endoDNase_RuvC"/>
</dbReference>
<feature type="binding site" evidence="13">
    <location>
        <position position="138"/>
    </location>
    <ligand>
        <name>Mg(2+)</name>
        <dbReference type="ChEBI" id="CHEBI:18420"/>
        <label>1</label>
    </ligand>
</feature>
<dbReference type="PRINTS" id="PR00696">
    <property type="entry name" value="RSOLVASERUVC"/>
</dbReference>
<keyword evidence="10 13" id="KW-0233">DNA recombination</keyword>
<protein>
    <recommendedName>
        <fullName evidence="13 14">Crossover junction endodeoxyribonuclease RuvC</fullName>
        <ecNumber evidence="13 14">3.1.21.10</ecNumber>
    </recommendedName>
    <alternativeName>
        <fullName evidence="13">Holliday junction nuclease RuvC</fullName>
    </alternativeName>
    <alternativeName>
        <fullName evidence="13">Holliday junction resolvase RuvC</fullName>
    </alternativeName>
</protein>
<evidence type="ECO:0000313" key="16">
    <source>
        <dbReference type="Proteomes" id="UP000253250"/>
    </source>
</evidence>
<dbReference type="AlphaFoldDB" id="A0A1C2FZL1"/>
<feature type="active site" evidence="13">
    <location>
        <position position="66"/>
    </location>
</feature>
<evidence type="ECO:0000256" key="6">
    <source>
        <dbReference type="ARBA" id="ARBA00022763"/>
    </source>
</evidence>
<dbReference type="Pfam" id="PF02075">
    <property type="entry name" value="RuvC"/>
    <property type="match status" value="1"/>
</dbReference>
<proteinExistence type="inferred from homology"/>
<dbReference type="FunFam" id="3.30.420.10:FF:000002">
    <property type="entry name" value="Crossover junction endodeoxyribonuclease RuvC"/>
    <property type="match status" value="1"/>
</dbReference>
<dbReference type="CDD" id="cd16962">
    <property type="entry name" value="RuvC"/>
    <property type="match status" value="1"/>
</dbReference>
<dbReference type="GO" id="GO:0000287">
    <property type="term" value="F:magnesium ion binding"/>
    <property type="evidence" value="ECO:0007669"/>
    <property type="project" value="UniProtKB-UniRule"/>
</dbReference>
<comment type="catalytic activity">
    <reaction evidence="12 13">
        <text>Endonucleolytic cleavage at a junction such as a reciprocal single-stranded crossover between two homologous DNA duplexes (Holliday junction).</text>
        <dbReference type="EC" id="3.1.21.10"/>
    </reaction>
</comment>
<keyword evidence="16" id="KW-1185">Reference proteome</keyword>
<dbReference type="GO" id="GO:0008821">
    <property type="term" value="F:crossover junction DNA endonuclease activity"/>
    <property type="evidence" value="ECO:0007669"/>
    <property type="project" value="UniProtKB-UniRule"/>
</dbReference>
<comment type="cofactor">
    <cofactor evidence="13">
        <name>Mg(2+)</name>
        <dbReference type="ChEBI" id="CHEBI:18420"/>
    </cofactor>
    <text evidence="13">Binds 2 Mg(2+) ion per subunit.</text>
</comment>
<evidence type="ECO:0000256" key="14">
    <source>
        <dbReference type="NCBIfam" id="TIGR00228"/>
    </source>
</evidence>
<dbReference type="InterPro" id="IPR036397">
    <property type="entry name" value="RNaseH_sf"/>
</dbReference>
<dbReference type="Proteomes" id="UP000253250">
    <property type="component" value="Unassembled WGS sequence"/>
</dbReference>
<evidence type="ECO:0000256" key="4">
    <source>
        <dbReference type="ARBA" id="ARBA00022723"/>
    </source>
</evidence>
<dbReference type="OrthoDB" id="9805499at2"/>
<feature type="binding site" evidence="13">
    <location>
        <position position="66"/>
    </location>
    <ligand>
        <name>Mg(2+)</name>
        <dbReference type="ChEBI" id="CHEBI:18420"/>
        <label>2</label>
    </ligand>
</feature>
<feature type="active site" evidence="13">
    <location>
        <position position="138"/>
    </location>
</feature>
<dbReference type="PANTHER" id="PTHR30194:SF3">
    <property type="entry name" value="CROSSOVER JUNCTION ENDODEOXYRIBONUCLEASE RUVC"/>
    <property type="match status" value="1"/>
</dbReference>
<name>A0A1C2FZL1_9GAMM</name>
<sequence length="165" mass="17231">MRVLGVDPGSRRTGFGIVDDQGGRPGYVACGVVVSISGTVAERLHRIFSGLAEVVEHYRPDVCAVERVFLARNPDSALKLGQARGAALVALAGAGLDVHEYTALQIKKATVGVGHADKGQVQHMMRALLGLSAQPSADAADALACALCHLHESQGLQSRTRAISP</sequence>
<keyword evidence="2 13" id="KW-0963">Cytoplasm</keyword>
<dbReference type="PANTHER" id="PTHR30194">
    <property type="entry name" value="CROSSOVER JUNCTION ENDODEOXYRIBONUCLEASE RUVC"/>
    <property type="match status" value="1"/>
</dbReference>
<dbReference type="GO" id="GO:0006281">
    <property type="term" value="P:DNA repair"/>
    <property type="evidence" value="ECO:0007669"/>
    <property type="project" value="UniProtKB-UniRule"/>
</dbReference>
<dbReference type="InterPro" id="IPR012337">
    <property type="entry name" value="RNaseH-like_sf"/>
</dbReference>
<comment type="caution">
    <text evidence="15">The sequence shown here is derived from an EMBL/GenBank/DDBJ whole genome shotgun (WGS) entry which is preliminary data.</text>
</comment>